<evidence type="ECO:0000256" key="1">
    <source>
        <dbReference type="SAM" id="Phobius"/>
    </source>
</evidence>
<feature type="transmembrane region" description="Helical" evidence="1">
    <location>
        <begin position="39"/>
        <end position="59"/>
    </location>
</feature>
<keyword evidence="1" id="KW-0472">Membrane</keyword>
<sequence>MGLIERILTNAEWALAGLIGALVAVPFQEELSTWRGRLVFIGSGAACAYFTTPLAISMYNIDPGLSGGVGFLLGAFGGSLLAAGLRTIRGLDLIELVKERFSRTGGGQ</sequence>
<gene>
    <name evidence="2" type="ORF">AERO8C_160208</name>
</gene>
<comment type="caution">
    <text evidence="2">The sequence shown here is derived from an EMBL/GenBank/DDBJ whole genome shotgun (WGS) entry which is preliminary data.</text>
</comment>
<organism evidence="2 3">
    <name type="scientific">Aeromonas veronii</name>
    <dbReference type="NCBI Taxonomy" id="654"/>
    <lineage>
        <taxon>Bacteria</taxon>
        <taxon>Pseudomonadati</taxon>
        <taxon>Pseudomonadota</taxon>
        <taxon>Gammaproteobacteria</taxon>
        <taxon>Aeromonadales</taxon>
        <taxon>Aeromonadaceae</taxon>
        <taxon>Aeromonas</taxon>
    </lineage>
</organism>
<name>A0A653KX91_AERVE</name>
<keyword evidence="1" id="KW-1133">Transmembrane helix</keyword>
<feature type="transmembrane region" description="Helical" evidence="1">
    <location>
        <begin position="6"/>
        <end position="27"/>
    </location>
</feature>
<dbReference type="Proteomes" id="UP000439123">
    <property type="component" value="Unassembled WGS sequence"/>
</dbReference>
<evidence type="ECO:0000313" key="3">
    <source>
        <dbReference type="Proteomes" id="UP000439123"/>
    </source>
</evidence>
<dbReference type="AlphaFoldDB" id="A0A653KX91"/>
<keyword evidence="1" id="KW-0812">Transmembrane</keyword>
<feature type="transmembrane region" description="Helical" evidence="1">
    <location>
        <begin position="65"/>
        <end position="85"/>
    </location>
</feature>
<reference evidence="2 3" key="1">
    <citation type="submission" date="2019-10" db="EMBL/GenBank/DDBJ databases">
        <authorList>
            <person name="Karimi E."/>
        </authorList>
    </citation>
    <scope>NUCLEOTIDE SEQUENCE [LARGE SCALE GENOMIC DNA]</scope>
    <source>
        <strain evidence="2">Aeromonas sp. 8C</strain>
    </source>
</reference>
<accession>A0A653KX91</accession>
<dbReference type="RefSeq" id="WP_139734811.1">
    <property type="nucleotide sequence ID" value="NZ_JAEHIB010000001.1"/>
</dbReference>
<evidence type="ECO:0000313" key="2">
    <source>
        <dbReference type="EMBL" id="VXA84055.1"/>
    </source>
</evidence>
<dbReference type="EMBL" id="CABWLC010000008">
    <property type="protein sequence ID" value="VXA84055.1"/>
    <property type="molecule type" value="Genomic_DNA"/>
</dbReference>
<proteinExistence type="predicted"/>
<protein>
    <submittedName>
        <fullName evidence="2">Contig_80, whole genome shotgun sequence</fullName>
    </submittedName>
</protein>